<dbReference type="EMBL" id="QWKH01000011">
    <property type="protein sequence ID" value="NBI34005.1"/>
    <property type="molecule type" value="Genomic_DNA"/>
</dbReference>
<comment type="caution">
    <text evidence="5">The sequence shown here is derived from an EMBL/GenBank/DDBJ whole genome shotgun (WGS) entry which is preliminary data.</text>
</comment>
<keyword evidence="2 4" id="KW-0547">Nucleotide-binding</keyword>
<dbReference type="PANTHER" id="PTHR34378">
    <property type="entry name" value="GLUTAMATE--CYSTEINE LIGASE, CHLOROPLASTIC"/>
    <property type="match status" value="1"/>
</dbReference>
<dbReference type="SUPFAM" id="SSF55931">
    <property type="entry name" value="Glutamine synthetase/guanido kinase"/>
    <property type="match status" value="1"/>
</dbReference>
<dbReference type="InterPro" id="IPR006336">
    <property type="entry name" value="GCS2"/>
</dbReference>
<dbReference type="EC" id="6.3.2.2" evidence="4"/>
<keyword evidence="1 4" id="KW-0436">Ligase</keyword>
<accession>A0A7C9N8A9</accession>
<gene>
    <name evidence="5" type="ORF">D1639_02930</name>
</gene>
<dbReference type="PIRSF" id="PIRSF017901">
    <property type="entry name" value="GCL"/>
    <property type="match status" value="1"/>
</dbReference>
<dbReference type="GO" id="GO:0004357">
    <property type="term" value="F:glutamate-cysteine ligase activity"/>
    <property type="evidence" value="ECO:0007669"/>
    <property type="project" value="UniProtKB-UniRule"/>
</dbReference>
<evidence type="ECO:0000313" key="5">
    <source>
        <dbReference type="EMBL" id="NBI34005.1"/>
    </source>
</evidence>
<evidence type="ECO:0000256" key="1">
    <source>
        <dbReference type="ARBA" id="ARBA00022598"/>
    </source>
</evidence>
<dbReference type="InterPro" id="IPR014746">
    <property type="entry name" value="Gln_synth/guanido_kin_cat_dom"/>
</dbReference>
<name>A0A7C9N8A9_9BACT</name>
<keyword evidence="3 4" id="KW-0067">ATP-binding</keyword>
<dbReference type="InterPro" id="IPR035434">
    <property type="entry name" value="GCL_bact_plant"/>
</dbReference>
<proteinExistence type="inferred from homology"/>
<comment type="function">
    <text evidence="4">Catalyzes the synthesis of gamma-glutamylcysteine (gamma-GC).</text>
</comment>
<evidence type="ECO:0000256" key="4">
    <source>
        <dbReference type="PIRNR" id="PIRNR017901"/>
    </source>
</evidence>
<reference evidence="5" key="1">
    <citation type="submission" date="2018-08" db="EMBL/GenBank/DDBJ databases">
        <title>Murine metabolic-syndrome-specific gut microbial biobank.</title>
        <authorList>
            <person name="Liu C."/>
        </authorList>
    </citation>
    <scope>NUCLEOTIDE SEQUENCE [LARGE SCALE GENOMIC DNA]</scope>
    <source>
        <strain evidence="5">Z82</strain>
    </source>
</reference>
<dbReference type="Gene3D" id="3.30.590.20">
    <property type="match status" value="1"/>
</dbReference>
<dbReference type="Pfam" id="PF04107">
    <property type="entry name" value="GCS2"/>
    <property type="match status" value="1"/>
</dbReference>
<dbReference type="GO" id="GO:0006750">
    <property type="term" value="P:glutathione biosynthetic process"/>
    <property type="evidence" value="ECO:0007669"/>
    <property type="project" value="UniProtKB-UniRule"/>
</dbReference>
<comment type="similarity">
    <text evidence="4">Belongs to the glutamate--cysteine ligase type 2 family. EgtA subfamily.</text>
</comment>
<dbReference type="AlphaFoldDB" id="A0A7C9N8A9"/>
<sequence length="446" mass="49257">MTMTAFPQPYADTLSRIAAKERRATRENPQRPDQPARASNIAAIVSFYESGIKPSGADERIGIELEHIIVHDDGRPVSYSGEHGVEELLGLLVKEYPRTTCDPQGDLLGVARPGEAVTIEPAAQLELSAGPFSDLDTARAAFLSFEQHVDAILGPWGERLCNVGYHPTAKARSLELIPKRRYQFMNMYLGERDSEGVCMMRGSASTQVSIDFVSVPDCLRKLRLAFSLCPLFALMADNAPMFEGQPRTHQMMRTSMWQHTDPDRCGLVPGALDPAFTLEDYASYILDTPAILVSCTTNQWCFEDRTFGQIYANRTMTPAEVEHAVSMFFTDVRLKNYVEIRPADSMPIPFAIAYAALVKGVFYSDENLEALDELLGTVTDEDYVAAQESLMQNGYDGIIYGRTAAELADTVVALAKQGLAQGELGHLVPLEELVSQRKTLADLESL</sequence>
<organism evidence="5">
    <name type="scientific">Muribaculaceae bacterium Z82</name>
    <dbReference type="NCBI Taxonomy" id="2304548"/>
    <lineage>
        <taxon>Bacteria</taxon>
        <taxon>Pseudomonadati</taxon>
        <taxon>Bacteroidota</taxon>
        <taxon>Bacteroidia</taxon>
        <taxon>Bacteroidales</taxon>
        <taxon>Muribaculaceae</taxon>
    </lineage>
</organism>
<dbReference type="GO" id="GO:0005524">
    <property type="term" value="F:ATP binding"/>
    <property type="evidence" value="ECO:0007669"/>
    <property type="project" value="UniProtKB-UniRule"/>
</dbReference>
<evidence type="ECO:0000256" key="2">
    <source>
        <dbReference type="ARBA" id="ARBA00022741"/>
    </source>
</evidence>
<comment type="catalytic activity">
    <reaction evidence="4">
        <text>L-cysteine + L-glutamate + ATP = gamma-L-glutamyl-L-cysteine + ADP + phosphate + H(+)</text>
        <dbReference type="Rhea" id="RHEA:13285"/>
        <dbReference type="ChEBI" id="CHEBI:15378"/>
        <dbReference type="ChEBI" id="CHEBI:29985"/>
        <dbReference type="ChEBI" id="CHEBI:30616"/>
        <dbReference type="ChEBI" id="CHEBI:35235"/>
        <dbReference type="ChEBI" id="CHEBI:43474"/>
        <dbReference type="ChEBI" id="CHEBI:58173"/>
        <dbReference type="ChEBI" id="CHEBI:456216"/>
        <dbReference type="EC" id="6.3.2.2"/>
    </reaction>
</comment>
<evidence type="ECO:0000256" key="3">
    <source>
        <dbReference type="ARBA" id="ARBA00022840"/>
    </source>
</evidence>
<dbReference type="PANTHER" id="PTHR34378:SF1">
    <property type="entry name" value="GLUTAMATE--CYSTEINE LIGASE, CHLOROPLASTIC"/>
    <property type="match status" value="1"/>
</dbReference>
<protein>
    <recommendedName>
        <fullName evidence="4">Glutamate--cysteine ligase</fullName>
        <ecNumber evidence="4">6.3.2.2</ecNumber>
    </recommendedName>
</protein>